<sequence>MDIGSEAIGLANLIAPVLKPLFLLGGAAWECQIDFLQSNIRDVRLTSLACSKTPLGRRTSSAPLAPIQSSSEFRR</sequence>
<gene>
    <name evidence="2" type="ORF">GGD55_002546</name>
</gene>
<evidence type="ECO:0000313" key="3">
    <source>
        <dbReference type="Proteomes" id="UP000585507"/>
    </source>
</evidence>
<proteinExistence type="predicted"/>
<evidence type="ECO:0000313" key="2">
    <source>
        <dbReference type="EMBL" id="MBB5535842.1"/>
    </source>
</evidence>
<dbReference type="AlphaFoldDB" id="A0A7W8UC82"/>
<name>A0A7W8UC82_9HYPH</name>
<evidence type="ECO:0000256" key="1">
    <source>
        <dbReference type="SAM" id="MobiDB-lite"/>
    </source>
</evidence>
<comment type="caution">
    <text evidence="2">The sequence shown here is derived from an EMBL/GenBank/DDBJ whole genome shotgun (WGS) entry which is preliminary data.</text>
</comment>
<accession>A0A7W8UC82</accession>
<feature type="region of interest" description="Disordered" evidence="1">
    <location>
        <begin position="53"/>
        <end position="75"/>
    </location>
</feature>
<protein>
    <submittedName>
        <fullName evidence="2">Uncharacterized protein</fullName>
    </submittedName>
</protein>
<keyword evidence="3" id="KW-1185">Reference proteome</keyword>
<dbReference type="Proteomes" id="UP000585507">
    <property type="component" value="Unassembled WGS sequence"/>
</dbReference>
<dbReference type="EMBL" id="JACHBK010000005">
    <property type="protein sequence ID" value="MBB5535842.1"/>
    <property type="molecule type" value="Genomic_DNA"/>
</dbReference>
<reference evidence="2 3" key="1">
    <citation type="submission" date="2020-08" db="EMBL/GenBank/DDBJ databases">
        <title>Genomic Encyclopedia of Type Strains, Phase IV (KMG-V): Genome sequencing to study the core and pangenomes of soil and plant-associated prokaryotes.</title>
        <authorList>
            <person name="Whitman W."/>
        </authorList>
    </citation>
    <scope>NUCLEOTIDE SEQUENCE [LARGE SCALE GENOMIC DNA]</scope>
    <source>
        <strain evidence="2 3">SEMIA 4084</strain>
    </source>
</reference>
<feature type="compositionally biased region" description="Polar residues" evidence="1">
    <location>
        <begin position="58"/>
        <end position="75"/>
    </location>
</feature>
<organism evidence="2 3">
    <name type="scientific">Rhizobium giardinii</name>
    <dbReference type="NCBI Taxonomy" id="56731"/>
    <lineage>
        <taxon>Bacteria</taxon>
        <taxon>Pseudomonadati</taxon>
        <taxon>Pseudomonadota</taxon>
        <taxon>Alphaproteobacteria</taxon>
        <taxon>Hyphomicrobiales</taxon>
        <taxon>Rhizobiaceae</taxon>
        <taxon>Rhizobium/Agrobacterium group</taxon>
        <taxon>Rhizobium</taxon>
    </lineage>
</organism>